<feature type="domain" description="LIM zinc-binding" evidence="6">
    <location>
        <begin position="137"/>
        <end position="199"/>
    </location>
</feature>
<name>F0Z8J1_DICPU</name>
<dbReference type="RefSeq" id="XP_003283754.1">
    <property type="nucleotide sequence ID" value="XM_003283706.1"/>
</dbReference>
<dbReference type="InParanoid" id="F0Z8J1"/>
<reference evidence="8" key="1">
    <citation type="journal article" date="2011" name="Genome Biol.">
        <title>Comparative genomics of the social amoebae Dictyostelium discoideum and Dictyostelium purpureum.</title>
        <authorList>
            <consortium name="US DOE Joint Genome Institute (JGI-PGF)"/>
            <person name="Sucgang R."/>
            <person name="Kuo A."/>
            <person name="Tian X."/>
            <person name="Salerno W."/>
            <person name="Parikh A."/>
            <person name="Feasley C.L."/>
            <person name="Dalin E."/>
            <person name="Tu H."/>
            <person name="Huang E."/>
            <person name="Barry K."/>
            <person name="Lindquist E."/>
            <person name="Shapiro H."/>
            <person name="Bruce D."/>
            <person name="Schmutz J."/>
            <person name="Salamov A."/>
            <person name="Fey P."/>
            <person name="Gaudet P."/>
            <person name="Anjard C."/>
            <person name="Babu M.M."/>
            <person name="Basu S."/>
            <person name="Bushmanova Y."/>
            <person name="van der Wel H."/>
            <person name="Katoh-Kurasawa M."/>
            <person name="Dinh C."/>
            <person name="Coutinho P.M."/>
            <person name="Saito T."/>
            <person name="Elias M."/>
            <person name="Schaap P."/>
            <person name="Kay R.R."/>
            <person name="Henrissat B."/>
            <person name="Eichinger L."/>
            <person name="Rivero F."/>
            <person name="Putnam N.H."/>
            <person name="West C.M."/>
            <person name="Loomis W.F."/>
            <person name="Chisholm R.L."/>
            <person name="Shaulsky G."/>
            <person name="Strassmann J.E."/>
            <person name="Queller D.C."/>
            <person name="Kuspa A."/>
            <person name="Grigoriev I.V."/>
        </authorList>
    </citation>
    <scope>NUCLEOTIDE SEQUENCE [LARGE SCALE GENOMIC DNA]</scope>
    <source>
        <strain evidence="8">QSDP1</strain>
    </source>
</reference>
<dbReference type="PANTHER" id="PTHR24205:SF16">
    <property type="entry name" value="GH01042P-RELATED"/>
    <property type="match status" value="1"/>
</dbReference>
<dbReference type="PANTHER" id="PTHR24205">
    <property type="entry name" value="FOUR AND A HALF LIM DOMAINS PROTEIN"/>
    <property type="match status" value="1"/>
</dbReference>
<feature type="domain" description="LIM zinc-binding" evidence="6">
    <location>
        <begin position="1"/>
        <end position="62"/>
    </location>
</feature>
<dbReference type="CDD" id="cd08368">
    <property type="entry name" value="LIM"/>
    <property type="match status" value="1"/>
</dbReference>
<evidence type="ECO:0000256" key="5">
    <source>
        <dbReference type="PROSITE-ProRule" id="PRU00125"/>
    </source>
</evidence>
<dbReference type="OMA" id="CAKCEVI"/>
<dbReference type="Pfam" id="PF00412">
    <property type="entry name" value="LIM"/>
    <property type="match status" value="2"/>
</dbReference>
<dbReference type="KEGG" id="dpp:DICPUDRAFT_45032"/>
<proteinExistence type="predicted"/>
<dbReference type="GO" id="GO:0030866">
    <property type="term" value="P:cortical actin cytoskeleton organization"/>
    <property type="evidence" value="ECO:0007669"/>
    <property type="project" value="EnsemblProtists"/>
</dbReference>
<evidence type="ECO:0000256" key="3">
    <source>
        <dbReference type="ARBA" id="ARBA00022833"/>
    </source>
</evidence>
<dbReference type="GO" id="GO:0050766">
    <property type="term" value="P:positive regulation of phagocytosis"/>
    <property type="evidence" value="ECO:0007669"/>
    <property type="project" value="EnsemblProtists"/>
</dbReference>
<evidence type="ECO:0000313" key="8">
    <source>
        <dbReference type="Proteomes" id="UP000001064"/>
    </source>
</evidence>
<dbReference type="VEuPathDB" id="AmoebaDB:DICPUDRAFT_45032"/>
<dbReference type="eggNOG" id="KOG1044">
    <property type="taxonomic scope" value="Eukaryota"/>
</dbReference>
<evidence type="ECO:0000256" key="4">
    <source>
        <dbReference type="ARBA" id="ARBA00023038"/>
    </source>
</evidence>
<dbReference type="Proteomes" id="UP000001064">
    <property type="component" value="Unassembled WGS sequence"/>
</dbReference>
<organism evidence="7 8">
    <name type="scientific">Dictyostelium purpureum</name>
    <name type="common">Slime mold</name>
    <dbReference type="NCBI Taxonomy" id="5786"/>
    <lineage>
        <taxon>Eukaryota</taxon>
        <taxon>Amoebozoa</taxon>
        <taxon>Evosea</taxon>
        <taxon>Eumycetozoa</taxon>
        <taxon>Dictyostelia</taxon>
        <taxon>Dictyosteliales</taxon>
        <taxon>Dictyosteliaceae</taxon>
        <taxon>Dictyostelium</taxon>
    </lineage>
</organism>
<evidence type="ECO:0000259" key="6">
    <source>
        <dbReference type="PROSITE" id="PS50023"/>
    </source>
</evidence>
<sequence>MKCKSCKLEIFGVTLINHLNDSYHPSCFHCLLCQDVIKDPYFTDPKTNEIYCAKCQIILNDREKKNRDSLGFCNSCFKFLSEHDNVIIIDKEKYHNNCFKCSICKDLIRGSNFSREIMTSTSSNYCCNSCLYSGRVDKCPFCNGVVLGNSMFVPNFGNFHPKCFKCSSCQVVIKHSSPFTIGKNNKPTCQQCTSNNSVGAANK</sequence>
<keyword evidence="3 5" id="KW-0862">Zinc</keyword>
<feature type="domain" description="LIM zinc-binding" evidence="6">
    <location>
        <begin position="71"/>
        <end position="136"/>
    </location>
</feature>
<dbReference type="InterPro" id="IPR001781">
    <property type="entry name" value="Znf_LIM"/>
</dbReference>
<dbReference type="GO" id="GO:1902351">
    <property type="term" value="P:response to imidacloprid"/>
    <property type="evidence" value="ECO:0007669"/>
    <property type="project" value="EnsemblProtists"/>
</dbReference>
<dbReference type="GO" id="GO:0046847">
    <property type="term" value="P:filopodium assembly"/>
    <property type="evidence" value="ECO:0007669"/>
    <property type="project" value="EnsemblProtists"/>
</dbReference>
<keyword evidence="8" id="KW-1185">Reference proteome</keyword>
<gene>
    <name evidence="7" type="ORF">DICPUDRAFT_45032</name>
</gene>
<dbReference type="GeneID" id="10509657"/>
<dbReference type="PROSITE" id="PS50023">
    <property type="entry name" value="LIM_DOMAIN_2"/>
    <property type="match status" value="3"/>
</dbReference>
<keyword evidence="2" id="KW-0677">Repeat</keyword>
<evidence type="ECO:0000313" key="7">
    <source>
        <dbReference type="EMBL" id="EGC39768.1"/>
    </source>
</evidence>
<dbReference type="OrthoDB" id="274660at2759"/>
<evidence type="ECO:0000256" key="2">
    <source>
        <dbReference type="ARBA" id="ARBA00022737"/>
    </source>
</evidence>
<accession>F0Z8J1</accession>
<dbReference type="SMART" id="SM00132">
    <property type="entry name" value="LIM"/>
    <property type="match status" value="3"/>
</dbReference>
<dbReference type="PROSITE" id="PS00478">
    <property type="entry name" value="LIM_DOMAIN_1"/>
    <property type="match status" value="3"/>
</dbReference>
<dbReference type="AlphaFoldDB" id="F0Z8J1"/>
<keyword evidence="1 5" id="KW-0479">Metal-binding</keyword>
<dbReference type="GO" id="GO:0001891">
    <property type="term" value="C:phagocytic cup"/>
    <property type="evidence" value="ECO:0007669"/>
    <property type="project" value="EnsemblProtists"/>
</dbReference>
<dbReference type="GO" id="GO:0046872">
    <property type="term" value="F:metal ion binding"/>
    <property type="evidence" value="ECO:0007669"/>
    <property type="project" value="UniProtKB-KW"/>
</dbReference>
<dbReference type="EMBL" id="GL870952">
    <property type="protein sequence ID" value="EGC39768.1"/>
    <property type="molecule type" value="Genomic_DNA"/>
</dbReference>
<dbReference type="FunCoup" id="F0Z8J1">
    <property type="interactions" value="4"/>
</dbReference>
<evidence type="ECO:0000256" key="1">
    <source>
        <dbReference type="ARBA" id="ARBA00022723"/>
    </source>
</evidence>
<dbReference type="Gene3D" id="2.10.110.10">
    <property type="entry name" value="Cysteine Rich Protein"/>
    <property type="match status" value="3"/>
</dbReference>
<keyword evidence="4 5" id="KW-0440">LIM domain</keyword>
<protein>
    <recommendedName>
        <fullName evidence="6">LIM zinc-binding domain-containing protein</fullName>
    </recommendedName>
</protein>